<evidence type="ECO:0000313" key="1">
    <source>
        <dbReference type="EMBL" id="ETR71420.1"/>
    </source>
</evidence>
<dbReference type="Proteomes" id="UP000189670">
    <property type="component" value="Unassembled WGS sequence"/>
</dbReference>
<comment type="caution">
    <text evidence="1">The sequence shown here is derived from an EMBL/GenBank/DDBJ whole genome shotgun (WGS) entry which is preliminary data.</text>
</comment>
<dbReference type="EMBL" id="ATBP01000270">
    <property type="protein sequence ID" value="ETR71420.1"/>
    <property type="molecule type" value="Genomic_DNA"/>
</dbReference>
<name>A0A1V1P9D0_9BACT</name>
<protein>
    <submittedName>
        <fullName evidence="1">Acyl-CoA dehydrogenase</fullName>
    </submittedName>
</protein>
<sequence>MINLEIPKKLRQLGDMAHAVAEGMFRPISRKYDRFEHAYPEELDMLRSILQGMADGGSGMGADGLSQKKKVKAKTLKMATIWLLS</sequence>
<organism evidence="1 2">
    <name type="scientific">Candidatus Magnetoglobus multicellularis str. Araruama</name>
    <dbReference type="NCBI Taxonomy" id="890399"/>
    <lineage>
        <taxon>Bacteria</taxon>
        <taxon>Pseudomonadati</taxon>
        <taxon>Thermodesulfobacteriota</taxon>
        <taxon>Desulfobacteria</taxon>
        <taxon>Desulfobacterales</taxon>
        <taxon>Desulfobacteraceae</taxon>
        <taxon>Candidatus Magnetoglobus</taxon>
    </lineage>
</organism>
<gene>
    <name evidence="1" type="ORF">OMM_08137</name>
</gene>
<reference evidence="2" key="1">
    <citation type="submission" date="2012-11" db="EMBL/GenBank/DDBJ databases">
        <authorList>
            <person name="Lucero-Rivera Y.E."/>
            <person name="Tovar-Ramirez D."/>
        </authorList>
    </citation>
    <scope>NUCLEOTIDE SEQUENCE [LARGE SCALE GENOMIC DNA]</scope>
    <source>
        <strain evidence="2">Araruama</strain>
    </source>
</reference>
<evidence type="ECO:0000313" key="2">
    <source>
        <dbReference type="Proteomes" id="UP000189670"/>
    </source>
</evidence>
<accession>A0A1V1P9D0</accession>
<dbReference type="AlphaFoldDB" id="A0A1V1P9D0"/>
<proteinExistence type="predicted"/>